<dbReference type="Proteomes" id="UP001595998">
    <property type="component" value="Unassembled WGS sequence"/>
</dbReference>
<proteinExistence type="predicted"/>
<evidence type="ECO:0000313" key="2">
    <source>
        <dbReference type="Proteomes" id="UP001595998"/>
    </source>
</evidence>
<sequence length="147" mass="16679">MTKKIRYKDQQDLLALLHTTVDQTTLKCGEVACVLRKGRPWRLNRITAIRGNTLTVDTGHEYALDTGASLQPDPSLVLAPLKRAHVEYLLVLEAQRVAERIVVKNLTDEQWRALLPGATALLSLFQDLQYMHPDGLQPRYRVLEHAD</sequence>
<organism evidence="1 2">
    <name type="scientific">Deinococcus navajonensis</name>
    <dbReference type="NCBI Taxonomy" id="309884"/>
    <lineage>
        <taxon>Bacteria</taxon>
        <taxon>Thermotogati</taxon>
        <taxon>Deinococcota</taxon>
        <taxon>Deinococci</taxon>
        <taxon>Deinococcales</taxon>
        <taxon>Deinococcaceae</taxon>
        <taxon>Deinococcus</taxon>
    </lineage>
</organism>
<comment type="caution">
    <text evidence="1">The sequence shown here is derived from an EMBL/GenBank/DDBJ whole genome shotgun (WGS) entry which is preliminary data.</text>
</comment>
<dbReference type="EMBL" id="JBHSEH010000016">
    <property type="protein sequence ID" value="MFC4427013.1"/>
    <property type="molecule type" value="Genomic_DNA"/>
</dbReference>
<keyword evidence="2" id="KW-1185">Reference proteome</keyword>
<gene>
    <name evidence="1" type="ORF">ACFOZ9_12415</name>
</gene>
<name>A0ABV8XQI0_9DEIO</name>
<accession>A0ABV8XQI0</accession>
<reference evidence="2" key="1">
    <citation type="journal article" date="2019" name="Int. J. Syst. Evol. Microbiol.">
        <title>The Global Catalogue of Microorganisms (GCM) 10K type strain sequencing project: providing services to taxonomists for standard genome sequencing and annotation.</title>
        <authorList>
            <consortium name="The Broad Institute Genomics Platform"/>
            <consortium name="The Broad Institute Genome Sequencing Center for Infectious Disease"/>
            <person name="Wu L."/>
            <person name="Ma J."/>
        </authorList>
    </citation>
    <scope>NUCLEOTIDE SEQUENCE [LARGE SCALE GENOMIC DNA]</scope>
    <source>
        <strain evidence="2">CCUG 56029</strain>
    </source>
</reference>
<evidence type="ECO:0000313" key="1">
    <source>
        <dbReference type="EMBL" id="MFC4427013.1"/>
    </source>
</evidence>
<protein>
    <submittedName>
        <fullName evidence="1">Uncharacterized protein</fullName>
    </submittedName>
</protein>
<dbReference type="RefSeq" id="WP_380040081.1">
    <property type="nucleotide sequence ID" value="NZ_JBHSEH010000016.1"/>
</dbReference>